<dbReference type="RefSeq" id="WP_169498993.1">
    <property type="nucleotide sequence ID" value="NZ_JABBFZ010000010.1"/>
</dbReference>
<gene>
    <name evidence="1" type="ORF">HHL14_18115</name>
</gene>
<dbReference type="PANTHER" id="PTHR48228:SF5">
    <property type="entry name" value="ALPHA-METHYLACYL-COA RACEMASE"/>
    <property type="match status" value="1"/>
</dbReference>
<dbReference type="Proteomes" id="UP000583127">
    <property type="component" value="Unassembled WGS sequence"/>
</dbReference>
<proteinExistence type="predicted"/>
<dbReference type="EMBL" id="JABBFZ010000010">
    <property type="protein sequence ID" value="NML32745.1"/>
    <property type="molecule type" value="Genomic_DNA"/>
</dbReference>
<dbReference type="Gene3D" id="3.40.50.10540">
    <property type="entry name" value="Crotonobetainyl-coa:carnitine coa-transferase, domain 1"/>
    <property type="match status" value="1"/>
</dbReference>
<name>A0A7X9X7C5_9BURK</name>
<reference evidence="1 2" key="1">
    <citation type="submission" date="2020-04" db="EMBL/GenBank/DDBJ databases">
        <title>Paraburkholderia sp. G-4-1-8 isolated from soil.</title>
        <authorList>
            <person name="Dahal R.H."/>
        </authorList>
    </citation>
    <scope>NUCLEOTIDE SEQUENCE [LARGE SCALE GENOMIC DNA]</scope>
    <source>
        <strain evidence="1 2">G-4-1-8</strain>
    </source>
</reference>
<dbReference type="GO" id="GO:0016740">
    <property type="term" value="F:transferase activity"/>
    <property type="evidence" value="ECO:0007669"/>
    <property type="project" value="UniProtKB-KW"/>
</dbReference>
<protein>
    <submittedName>
        <fullName evidence="1">CoA transferase</fullName>
    </submittedName>
</protein>
<dbReference type="Pfam" id="PF02515">
    <property type="entry name" value="CoA_transf_3"/>
    <property type="match status" value="1"/>
</dbReference>
<dbReference type="InterPro" id="IPR050509">
    <property type="entry name" value="CoA-transferase_III"/>
</dbReference>
<dbReference type="InterPro" id="IPR044855">
    <property type="entry name" value="CoA-Trfase_III_dom3_sf"/>
</dbReference>
<dbReference type="Gene3D" id="3.30.1540.10">
    <property type="entry name" value="formyl-coa transferase, domain 3"/>
    <property type="match status" value="1"/>
</dbReference>
<keyword evidence="1" id="KW-0808">Transferase</keyword>
<evidence type="ECO:0000313" key="2">
    <source>
        <dbReference type="Proteomes" id="UP000583127"/>
    </source>
</evidence>
<comment type="caution">
    <text evidence="1">The sequence shown here is derived from an EMBL/GenBank/DDBJ whole genome shotgun (WGS) entry which is preliminary data.</text>
</comment>
<dbReference type="AlphaFoldDB" id="A0A7X9X7C5"/>
<evidence type="ECO:0000313" key="1">
    <source>
        <dbReference type="EMBL" id="NML32745.1"/>
    </source>
</evidence>
<keyword evidence="2" id="KW-1185">Reference proteome</keyword>
<accession>A0A7X9X7C5</accession>
<dbReference type="InterPro" id="IPR023606">
    <property type="entry name" value="CoA-Trfase_III_dom_1_sf"/>
</dbReference>
<sequence length="397" mass="42055">MCTSSSSPAAVPDTRRAPLAGVRILDLTRLLPGPVCTLHLADLGADVIKIEDTGVGDYAAESVRSLVNRNKRGIRLDLKQADGVATLLRLCEQADVLIESFRPGVMERLGVGYDAVKARNPRLVYCSLTGYGQTGPYRDAPGHDMNYGGLSGVADQIGSRDAAPALSNVPVADLLGGSMTAVMGILAALFDAARTGVGRHVDVAIADGVLAHAVIPLAAVNTAGRAQPVGTAKLTGALPCYAMYATADGQYLAVAALEKKFWDRFCALIGREDLQASHMPRDAADAERVRADVQRLVGAQPLAWWTQTLSGSDCCVSPVLKLEDALTNEQFVARGMVLPQAESGNARQFACPVKMSGFEFAVRYPSPQRGEHTDQVLLAAGFRTEEIDALRKAEAIG</sequence>
<dbReference type="SUPFAM" id="SSF89796">
    <property type="entry name" value="CoA-transferase family III (CaiB/BaiF)"/>
    <property type="match status" value="1"/>
</dbReference>
<dbReference type="InterPro" id="IPR003673">
    <property type="entry name" value="CoA-Trfase_fam_III"/>
</dbReference>
<organism evidence="1 2">
    <name type="scientific">Paraburkholderia antibiotica</name>
    <dbReference type="NCBI Taxonomy" id="2728839"/>
    <lineage>
        <taxon>Bacteria</taxon>
        <taxon>Pseudomonadati</taxon>
        <taxon>Pseudomonadota</taxon>
        <taxon>Betaproteobacteria</taxon>
        <taxon>Burkholderiales</taxon>
        <taxon>Burkholderiaceae</taxon>
        <taxon>Paraburkholderia</taxon>
    </lineage>
</organism>
<dbReference type="PANTHER" id="PTHR48228">
    <property type="entry name" value="SUCCINYL-COA--D-CITRAMALATE COA-TRANSFERASE"/>
    <property type="match status" value="1"/>
</dbReference>